<evidence type="ECO:0000313" key="10">
    <source>
        <dbReference type="Proteomes" id="UP000268162"/>
    </source>
</evidence>
<evidence type="ECO:0000256" key="7">
    <source>
        <dbReference type="SAM" id="MobiDB-lite"/>
    </source>
</evidence>
<evidence type="ECO:0000256" key="3">
    <source>
        <dbReference type="ARBA" id="ARBA00022737"/>
    </source>
</evidence>
<comment type="subcellular location">
    <subcellularLocation>
        <location evidence="1">Nucleus</location>
    </subcellularLocation>
</comment>
<name>A0A4P9ZVF3_9FUNG</name>
<proteinExistence type="inferred from homology"/>
<dbReference type="InterPro" id="IPR005607">
    <property type="entry name" value="BSD_dom"/>
</dbReference>
<dbReference type="SUPFAM" id="SSF140383">
    <property type="entry name" value="BSD domain-like"/>
    <property type="match status" value="1"/>
</dbReference>
<feature type="region of interest" description="Disordered" evidence="7">
    <location>
        <begin position="113"/>
        <end position="153"/>
    </location>
</feature>
<dbReference type="InterPro" id="IPR027079">
    <property type="entry name" value="Tfb1/GTF2H1"/>
</dbReference>
<feature type="domain" description="BSD" evidence="8">
    <location>
        <begin position="191"/>
        <end position="228"/>
    </location>
</feature>
<dbReference type="Gene3D" id="6.10.140.1200">
    <property type="match status" value="1"/>
</dbReference>
<evidence type="ECO:0000256" key="1">
    <source>
        <dbReference type="ARBA" id="ARBA00004123"/>
    </source>
</evidence>
<evidence type="ECO:0000313" key="9">
    <source>
        <dbReference type="EMBL" id="RKP36911.1"/>
    </source>
</evidence>
<keyword evidence="3" id="KW-0677">Repeat</keyword>
<keyword evidence="4" id="KW-0805">Transcription regulation</keyword>
<dbReference type="Pfam" id="PF08567">
    <property type="entry name" value="PH_TFIIH"/>
    <property type="match status" value="1"/>
</dbReference>
<dbReference type="Pfam" id="PF03909">
    <property type="entry name" value="BSD"/>
    <property type="match status" value="1"/>
</dbReference>
<dbReference type="EMBL" id="ML002575">
    <property type="protein sequence ID" value="RKP36911.1"/>
    <property type="molecule type" value="Genomic_DNA"/>
</dbReference>
<evidence type="ECO:0000256" key="2">
    <source>
        <dbReference type="ARBA" id="ARBA00009448"/>
    </source>
</evidence>
<dbReference type="PANTHER" id="PTHR12856">
    <property type="entry name" value="TRANSCRIPTION INITIATION FACTOR IIH-RELATED"/>
    <property type="match status" value="1"/>
</dbReference>
<keyword evidence="5" id="KW-0804">Transcription</keyword>
<dbReference type="SUPFAM" id="SSF50729">
    <property type="entry name" value="PH domain-like"/>
    <property type="match status" value="1"/>
</dbReference>
<feature type="compositionally biased region" description="Polar residues" evidence="7">
    <location>
        <begin position="120"/>
        <end position="149"/>
    </location>
</feature>
<dbReference type="InterPro" id="IPR011993">
    <property type="entry name" value="PH-like_dom_sf"/>
</dbReference>
<keyword evidence="10" id="KW-1185">Reference proteome</keyword>
<dbReference type="Gene3D" id="2.30.29.30">
    <property type="entry name" value="Pleckstrin-homology domain (PH domain)/Phosphotyrosine-binding domain (PTB)"/>
    <property type="match status" value="1"/>
</dbReference>
<accession>A0A4P9ZVF3</accession>
<dbReference type="GO" id="GO:0006351">
    <property type="term" value="P:DNA-templated transcription"/>
    <property type="evidence" value="ECO:0007669"/>
    <property type="project" value="InterPro"/>
</dbReference>
<dbReference type="InterPro" id="IPR035925">
    <property type="entry name" value="BSD_dom_sf"/>
</dbReference>
<organism evidence="9 10">
    <name type="scientific">Dimargaris cristalligena</name>
    <dbReference type="NCBI Taxonomy" id="215637"/>
    <lineage>
        <taxon>Eukaryota</taxon>
        <taxon>Fungi</taxon>
        <taxon>Fungi incertae sedis</taxon>
        <taxon>Zoopagomycota</taxon>
        <taxon>Kickxellomycotina</taxon>
        <taxon>Dimargaritomycetes</taxon>
        <taxon>Dimargaritales</taxon>
        <taxon>Dimargaritaceae</taxon>
        <taxon>Dimargaris</taxon>
    </lineage>
</organism>
<evidence type="ECO:0000259" key="8">
    <source>
        <dbReference type="PROSITE" id="PS50858"/>
    </source>
</evidence>
<dbReference type="STRING" id="215637.A0A4P9ZVF3"/>
<reference evidence="10" key="1">
    <citation type="journal article" date="2018" name="Nat. Microbiol.">
        <title>Leveraging single-cell genomics to expand the fungal tree of life.</title>
        <authorList>
            <person name="Ahrendt S.R."/>
            <person name="Quandt C.A."/>
            <person name="Ciobanu D."/>
            <person name="Clum A."/>
            <person name="Salamov A."/>
            <person name="Andreopoulos B."/>
            <person name="Cheng J.F."/>
            <person name="Woyke T."/>
            <person name="Pelin A."/>
            <person name="Henrissat B."/>
            <person name="Reynolds N.K."/>
            <person name="Benny G.L."/>
            <person name="Smith M.E."/>
            <person name="James T.Y."/>
            <person name="Grigoriev I.V."/>
        </authorList>
    </citation>
    <scope>NUCLEOTIDE SEQUENCE [LARGE SCALE GENOMIC DNA]</scope>
    <source>
        <strain evidence="10">RSA 468</strain>
    </source>
</reference>
<sequence length="605" mass="67931">MTTGSLLMLAKNESVELKGVVECQGKPGYLYLTTARLGWALQVAKDFNIVVDFANLKAQQVSKAGSKKVMLKVVLNEPVNGDASYTFIFTSPDKALDEREQFKEGLIRVLSRQRGLPTPAHSTSNPSVTSNASALPNKSLDPGSTNSAQMVRRDGAPSPYMISLTPKLFPNLGTVPPAPLTRQAIKARQHVLSKHPDLAQLHKDLVQAGYIHEEEFWATRKQLLESETAEMEQQKGLSSAWPEMLPGVQVEKSYQYTLSNDMIFSIFQKHPKVKQAFEETVPHEMAAEEFWKRFIASKVFHRDRSATTNDGVADDLFDKCAEEEEQEDNEQLSKRIKLGNLHRYLDMSQTEEDHIETGNAPNFSMKAGKLADSQAIIKSFNRHSQTVLKAHLENTAQLASTNLDDELVISDLQPETQQPHLLLEIANERRYLESQGLPSQETSGDRSLSTEESELILNQFAHQFQQANFKLYESALGKESTTAVLRELWSLVRDNAQFQWARNHQSLDLPVELTSSLMSCHITGYEMLRHLWASLGVPPSEEGFKRATKIMDAIQLVNESIREVLQEARSSDAETISKVGKIMAPLQTAIQTGQEEYNRVKARRI</sequence>
<feature type="domain" description="BSD" evidence="8">
    <location>
        <begin position="250"/>
        <end position="302"/>
    </location>
</feature>
<gene>
    <name evidence="9" type="ORF">BJ085DRAFT_38730</name>
</gene>
<dbReference type="InterPro" id="IPR013876">
    <property type="entry name" value="TFIIH_BTF_p62_N"/>
</dbReference>
<evidence type="ECO:0000256" key="5">
    <source>
        <dbReference type="ARBA" id="ARBA00023163"/>
    </source>
</evidence>
<protein>
    <recommendedName>
        <fullName evidence="8">BSD domain-containing protein</fullName>
    </recommendedName>
</protein>
<evidence type="ECO:0000256" key="6">
    <source>
        <dbReference type="ARBA" id="ARBA00023242"/>
    </source>
</evidence>
<dbReference type="GO" id="GO:0006289">
    <property type="term" value="P:nucleotide-excision repair"/>
    <property type="evidence" value="ECO:0007669"/>
    <property type="project" value="InterPro"/>
</dbReference>
<dbReference type="CDD" id="cd13229">
    <property type="entry name" value="PH_TFIIH"/>
    <property type="match status" value="1"/>
</dbReference>
<dbReference type="PROSITE" id="PS50858">
    <property type="entry name" value="BSD"/>
    <property type="match status" value="2"/>
</dbReference>
<dbReference type="SMART" id="SM00751">
    <property type="entry name" value="BSD"/>
    <property type="match status" value="2"/>
</dbReference>
<comment type="similarity">
    <text evidence="2">Belongs to the TFB1 family.</text>
</comment>
<evidence type="ECO:0000256" key="4">
    <source>
        <dbReference type="ARBA" id="ARBA00023015"/>
    </source>
</evidence>
<dbReference type="AlphaFoldDB" id="A0A4P9ZVF3"/>
<dbReference type="Proteomes" id="UP000268162">
    <property type="component" value="Unassembled WGS sequence"/>
</dbReference>
<keyword evidence="6" id="KW-0539">Nucleus</keyword>
<dbReference type="GO" id="GO:0000439">
    <property type="term" value="C:transcription factor TFIIH core complex"/>
    <property type="evidence" value="ECO:0007669"/>
    <property type="project" value="InterPro"/>
</dbReference>